<dbReference type="SUPFAM" id="SSF51430">
    <property type="entry name" value="NAD(P)-linked oxidoreductase"/>
    <property type="match status" value="1"/>
</dbReference>
<dbReference type="Proteomes" id="UP001596203">
    <property type="component" value="Unassembled WGS sequence"/>
</dbReference>
<dbReference type="Pfam" id="PF00248">
    <property type="entry name" value="Aldo_ket_red"/>
    <property type="match status" value="1"/>
</dbReference>
<dbReference type="PANTHER" id="PTHR42686">
    <property type="entry name" value="GH17980P-RELATED"/>
    <property type="match status" value="1"/>
</dbReference>
<feature type="compositionally biased region" description="Gly residues" evidence="1">
    <location>
        <begin position="9"/>
        <end position="23"/>
    </location>
</feature>
<feature type="domain" description="NADP-dependent oxidoreductase" evidence="2">
    <location>
        <begin position="37"/>
        <end position="333"/>
    </location>
</feature>
<name>A0ABW1KE34_9ACTN</name>
<evidence type="ECO:0000259" key="2">
    <source>
        <dbReference type="Pfam" id="PF00248"/>
    </source>
</evidence>
<evidence type="ECO:0000256" key="1">
    <source>
        <dbReference type="SAM" id="MobiDB-lite"/>
    </source>
</evidence>
<protein>
    <submittedName>
        <fullName evidence="3">Aldo/keto reductase</fullName>
    </submittedName>
</protein>
<organism evidence="3 4">
    <name type="scientific">Plantactinospora solaniradicis</name>
    <dbReference type="NCBI Taxonomy" id="1723736"/>
    <lineage>
        <taxon>Bacteria</taxon>
        <taxon>Bacillati</taxon>
        <taxon>Actinomycetota</taxon>
        <taxon>Actinomycetes</taxon>
        <taxon>Micromonosporales</taxon>
        <taxon>Micromonosporaceae</taxon>
        <taxon>Plantactinospora</taxon>
    </lineage>
</organism>
<evidence type="ECO:0000313" key="3">
    <source>
        <dbReference type="EMBL" id="MFC6020031.1"/>
    </source>
</evidence>
<proteinExistence type="predicted"/>
<accession>A0ABW1KE34</accession>
<dbReference type="CDD" id="cd19152">
    <property type="entry name" value="AKR_AKR15A"/>
    <property type="match status" value="1"/>
</dbReference>
<dbReference type="Gene3D" id="3.20.20.100">
    <property type="entry name" value="NADP-dependent oxidoreductase domain"/>
    <property type="match status" value="1"/>
</dbReference>
<keyword evidence="4" id="KW-1185">Reference proteome</keyword>
<feature type="region of interest" description="Disordered" evidence="1">
    <location>
        <begin position="1"/>
        <end position="26"/>
    </location>
</feature>
<dbReference type="PANTHER" id="PTHR42686:SF1">
    <property type="entry name" value="GH17980P-RELATED"/>
    <property type="match status" value="1"/>
</dbReference>
<gene>
    <name evidence="3" type="ORF">ACFP2T_28035</name>
</gene>
<comment type="caution">
    <text evidence="3">The sequence shown here is derived from an EMBL/GenBank/DDBJ whole genome shotgun (WGS) entry which is preliminary data.</text>
</comment>
<dbReference type="InterPro" id="IPR023210">
    <property type="entry name" value="NADP_OxRdtase_dom"/>
</dbReference>
<dbReference type="InterPro" id="IPR020471">
    <property type="entry name" value="AKR"/>
</dbReference>
<dbReference type="InterPro" id="IPR036812">
    <property type="entry name" value="NAD(P)_OxRdtase_dom_sf"/>
</dbReference>
<evidence type="ECO:0000313" key="4">
    <source>
        <dbReference type="Proteomes" id="UP001596203"/>
    </source>
</evidence>
<dbReference type="RefSeq" id="WP_377426701.1">
    <property type="nucleotide sequence ID" value="NZ_JBHSPR010000029.1"/>
</dbReference>
<reference evidence="4" key="1">
    <citation type="journal article" date="2019" name="Int. J. Syst. Evol. Microbiol.">
        <title>The Global Catalogue of Microorganisms (GCM) 10K type strain sequencing project: providing services to taxonomists for standard genome sequencing and annotation.</title>
        <authorList>
            <consortium name="The Broad Institute Genomics Platform"/>
            <consortium name="The Broad Institute Genome Sequencing Center for Infectious Disease"/>
            <person name="Wu L."/>
            <person name="Ma J."/>
        </authorList>
    </citation>
    <scope>NUCLEOTIDE SEQUENCE [LARGE SCALE GENOMIC DNA]</scope>
    <source>
        <strain evidence="4">ZS-35-S2</strain>
    </source>
</reference>
<dbReference type="EMBL" id="JBHSPR010000029">
    <property type="protein sequence ID" value="MFC6020031.1"/>
    <property type="molecule type" value="Genomic_DNA"/>
</dbReference>
<sequence>MTGPVESGGAAGAGETGGTGTGTAGVRLGRSTVTVGRLGLGTAPLGNLFSAIDDADATATVDAAWAAGIRYFDTAPHYGLGLAERRLGAALAERPRSGYTVSTKVGRRLVPDPDGAGRRDDEGFDVPAVHRRVWDFSADGVRRTLEASLDRLGLDRVDLLLIHDPEDHQAEALGQAYPALHELRAQGVIGALGVGSKRWEVLHRFVTETDVDAVMLAGRYTLLEQPALDGLLPDCLTRGVSVLNVGVFNSGLLAVDRPHAGLPYEYAEAPTAIVSRAQAIAEVCARHAVPLPAAALAFAGAHPAVASVLVGARDAEQITRNAELAAAPTPPDELWAELVERGLLRPDAPRPSRAVVSS</sequence>